<dbReference type="Pfam" id="PF13639">
    <property type="entry name" value="zf-RING_2"/>
    <property type="match status" value="1"/>
</dbReference>
<name>A0AAV9AGR0_ACOGR</name>
<dbReference type="GO" id="GO:0006511">
    <property type="term" value="P:ubiquitin-dependent protein catabolic process"/>
    <property type="evidence" value="ECO:0007669"/>
    <property type="project" value="TreeGrafter"/>
</dbReference>
<dbReference type="Gene3D" id="3.30.40.10">
    <property type="entry name" value="Zinc/RING finger domain, C3HC4 (zinc finger)"/>
    <property type="match status" value="1"/>
</dbReference>
<evidence type="ECO:0000256" key="3">
    <source>
        <dbReference type="ARBA" id="ARBA00022833"/>
    </source>
</evidence>
<accession>A0AAV9AGR0</accession>
<keyword evidence="1" id="KW-0479">Metal-binding</keyword>
<keyword evidence="3" id="KW-0862">Zinc</keyword>
<keyword evidence="7" id="KW-1185">Reference proteome</keyword>
<dbReference type="PANTHER" id="PTHR45931">
    <property type="entry name" value="SI:CH211-59O9.10"/>
    <property type="match status" value="1"/>
</dbReference>
<sequence length="76" mass="8822">MCTICRENFSIGMEIVRMPCGHMFDGHCISKWLERSGVCPVCRFKISGTSFLNLQKYLLEPCNYTPPTIRFLIKMK</sequence>
<keyword evidence="2 4" id="KW-0863">Zinc-finger</keyword>
<dbReference type="GO" id="GO:0061630">
    <property type="term" value="F:ubiquitin protein ligase activity"/>
    <property type="evidence" value="ECO:0007669"/>
    <property type="project" value="TreeGrafter"/>
</dbReference>
<reference evidence="6" key="1">
    <citation type="journal article" date="2023" name="Nat. Commun.">
        <title>Diploid and tetraploid genomes of Acorus and the evolution of monocots.</title>
        <authorList>
            <person name="Ma L."/>
            <person name="Liu K.W."/>
            <person name="Li Z."/>
            <person name="Hsiao Y.Y."/>
            <person name="Qi Y."/>
            <person name="Fu T."/>
            <person name="Tang G.D."/>
            <person name="Zhang D."/>
            <person name="Sun W.H."/>
            <person name="Liu D.K."/>
            <person name="Li Y."/>
            <person name="Chen G.Z."/>
            <person name="Liu X.D."/>
            <person name="Liao X.Y."/>
            <person name="Jiang Y.T."/>
            <person name="Yu X."/>
            <person name="Hao Y."/>
            <person name="Huang J."/>
            <person name="Zhao X.W."/>
            <person name="Ke S."/>
            <person name="Chen Y.Y."/>
            <person name="Wu W.L."/>
            <person name="Hsu J.L."/>
            <person name="Lin Y.F."/>
            <person name="Huang M.D."/>
            <person name="Li C.Y."/>
            <person name="Huang L."/>
            <person name="Wang Z.W."/>
            <person name="Zhao X."/>
            <person name="Zhong W.Y."/>
            <person name="Peng D.H."/>
            <person name="Ahmad S."/>
            <person name="Lan S."/>
            <person name="Zhang J.S."/>
            <person name="Tsai W.C."/>
            <person name="Van de Peer Y."/>
            <person name="Liu Z.J."/>
        </authorList>
    </citation>
    <scope>NUCLEOTIDE SEQUENCE</scope>
    <source>
        <strain evidence="6">SCP</strain>
    </source>
</reference>
<dbReference type="GO" id="GO:0005634">
    <property type="term" value="C:nucleus"/>
    <property type="evidence" value="ECO:0007669"/>
    <property type="project" value="TreeGrafter"/>
</dbReference>
<dbReference type="AlphaFoldDB" id="A0AAV9AGR0"/>
<dbReference type="Proteomes" id="UP001179952">
    <property type="component" value="Unassembled WGS sequence"/>
</dbReference>
<organism evidence="6 7">
    <name type="scientific">Acorus gramineus</name>
    <name type="common">Dwarf sweet flag</name>
    <dbReference type="NCBI Taxonomy" id="55184"/>
    <lineage>
        <taxon>Eukaryota</taxon>
        <taxon>Viridiplantae</taxon>
        <taxon>Streptophyta</taxon>
        <taxon>Embryophyta</taxon>
        <taxon>Tracheophyta</taxon>
        <taxon>Spermatophyta</taxon>
        <taxon>Magnoliopsida</taxon>
        <taxon>Liliopsida</taxon>
        <taxon>Acoraceae</taxon>
        <taxon>Acorus</taxon>
    </lineage>
</organism>
<dbReference type="GO" id="GO:0008270">
    <property type="term" value="F:zinc ion binding"/>
    <property type="evidence" value="ECO:0007669"/>
    <property type="project" value="UniProtKB-KW"/>
</dbReference>
<comment type="caution">
    <text evidence="6">The sequence shown here is derived from an EMBL/GenBank/DDBJ whole genome shotgun (WGS) entry which is preliminary data.</text>
</comment>
<dbReference type="PANTHER" id="PTHR45931:SF16">
    <property type="entry name" value="RING_U-BOX SUPERFAMILY PROTEIN"/>
    <property type="match status" value="1"/>
</dbReference>
<dbReference type="SUPFAM" id="SSF57850">
    <property type="entry name" value="RING/U-box"/>
    <property type="match status" value="1"/>
</dbReference>
<dbReference type="InterPro" id="IPR051834">
    <property type="entry name" value="RING_finger_E3_ligase"/>
</dbReference>
<dbReference type="PROSITE" id="PS50089">
    <property type="entry name" value="ZF_RING_2"/>
    <property type="match status" value="1"/>
</dbReference>
<evidence type="ECO:0000313" key="6">
    <source>
        <dbReference type="EMBL" id="KAK1263267.1"/>
    </source>
</evidence>
<evidence type="ECO:0000313" key="7">
    <source>
        <dbReference type="Proteomes" id="UP001179952"/>
    </source>
</evidence>
<dbReference type="InterPro" id="IPR013083">
    <property type="entry name" value="Znf_RING/FYVE/PHD"/>
</dbReference>
<dbReference type="InterPro" id="IPR001841">
    <property type="entry name" value="Znf_RING"/>
</dbReference>
<evidence type="ECO:0000256" key="2">
    <source>
        <dbReference type="ARBA" id="ARBA00022771"/>
    </source>
</evidence>
<protein>
    <recommendedName>
        <fullName evidence="5">RING-type domain-containing protein</fullName>
    </recommendedName>
</protein>
<dbReference type="EMBL" id="JAUJYN010000009">
    <property type="protein sequence ID" value="KAK1263267.1"/>
    <property type="molecule type" value="Genomic_DNA"/>
</dbReference>
<evidence type="ECO:0000256" key="1">
    <source>
        <dbReference type="ARBA" id="ARBA00022723"/>
    </source>
</evidence>
<gene>
    <name evidence="6" type="ORF">QJS04_geneDACA013462</name>
</gene>
<dbReference type="SMART" id="SM00184">
    <property type="entry name" value="RING"/>
    <property type="match status" value="1"/>
</dbReference>
<evidence type="ECO:0000256" key="4">
    <source>
        <dbReference type="PROSITE-ProRule" id="PRU00175"/>
    </source>
</evidence>
<evidence type="ECO:0000259" key="5">
    <source>
        <dbReference type="PROSITE" id="PS50089"/>
    </source>
</evidence>
<reference evidence="6" key="2">
    <citation type="submission" date="2023-06" db="EMBL/GenBank/DDBJ databases">
        <authorList>
            <person name="Ma L."/>
            <person name="Liu K.-W."/>
            <person name="Li Z."/>
            <person name="Hsiao Y.-Y."/>
            <person name="Qi Y."/>
            <person name="Fu T."/>
            <person name="Tang G."/>
            <person name="Zhang D."/>
            <person name="Sun W.-H."/>
            <person name="Liu D.-K."/>
            <person name="Li Y."/>
            <person name="Chen G.-Z."/>
            <person name="Liu X.-D."/>
            <person name="Liao X.-Y."/>
            <person name="Jiang Y.-T."/>
            <person name="Yu X."/>
            <person name="Hao Y."/>
            <person name="Huang J."/>
            <person name="Zhao X.-W."/>
            <person name="Ke S."/>
            <person name="Chen Y.-Y."/>
            <person name="Wu W.-L."/>
            <person name="Hsu J.-L."/>
            <person name="Lin Y.-F."/>
            <person name="Huang M.-D."/>
            <person name="Li C.-Y."/>
            <person name="Huang L."/>
            <person name="Wang Z.-W."/>
            <person name="Zhao X."/>
            <person name="Zhong W.-Y."/>
            <person name="Peng D.-H."/>
            <person name="Ahmad S."/>
            <person name="Lan S."/>
            <person name="Zhang J.-S."/>
            <person name="Tsai W.-C."/>
            <person name="Van De Peer Y."/>
            <person name="Liu Z.-J."/>
        </authorList>
    </citation>
    <scope>NUCLEOTIDE SEQUENCE</scope>
    <source>
        <strain evidence="6">SCP</strain>
        <tissue evidence="6">Leaves</tissue>
    </source>
</reference>
<proteinExistence type="predicted"/>
<feature type="domain" description="RING-type" evidence="5">
    <location>
        <begin position="2"/>
        <end position="43"/>
    </location>
</feature>